<feature type="chain" id="PRO_5046501676" description="Lipoprotein" evidence="1">
    <location>
        <begin position="25"/>
        <end position="178"/>
    </location>
</feature>
<evidence type="ECO:0000256" key="1">
    <source>
        <dbReference type="SAM" id="SignalP"/>
    </source>
</evidence>
<dbReference type="EMBL" id="JACOME010000001">
    <property type="protein sequence ID" value="MBC3845704.1"/>
    <property type="molecule type" value="Genomic_DNA"/>
</dbReference>
<feature type="signal peptide" evidence="1">
    <location>
        <begin position="1"/>
        <end position="24"/>
    </location>
</feature>
<organism evidence="2 3">
    <name type="scientific">Winogradskyella echinorum</name>
    <dbReference type="NCBI Taxonomy" id="538189"/>
    <lineage>
        <taxon>Bacteria</taxon>
        <taxon>Pseudomonadati</taxon>
        <taxon>Bacteroidota</taxon>
        <taxon>Flavobacteriia</taxon>
        <taxon>Flavobacteriales</taxon>
        <taxon>Flavobacteriaceae</taxon>
        <taxon>Winogradskyella</taxon>
    </lineage>
</organism>
<sequence>MKLLKKACYAIVFTGIFATTFQCASPKEVATTTFEQPTSFTVKPVSFQEWYAGIKVGGTGINVFVPISDVKENVVFKDIYFRNLKGKLVKEEGKYVAVLKNPSTNYTFQKPEKPADYPFTLNDNECVLSYTENGQIKYYKITSLNEYAGTYYENGHPSIYTKSGSEGMASLDEEESDN</sequence>
<name>A0ABR6XZ66_9FLAO</name>
<reference evidence="2 3" key="1">
    <citation type="submission" date="2020-08" db="EMBL/GenBank/DDBJ databases">
        <title>Winogradskyella ouciana sp. nov., isolated from the hadal seawater of the Mariana Trench.</title>
        <authorList>
            <person name="He X."/>
        </authorList>
    </citation>
    <scope>NUCLEOTIDE SEQUENCE [LARGE SCALE GENOMIC DNA]</scope>
    <source>
        <strain evidence="2 3">KCTC 22026</strain>
    </source>
</reference>
<evidence type="ECO:0000313" key="3">
    <source>
        <dbReference type="Proteomes" id="UP000607435"/>
    </source>
</evidence>
<dbReference type="Proteomes" id="UP000607435">
    <property type="component" value="Unassembled WGS sequence"/>
</dbReference>
<keyword evidence="1" id="KW-0732">Signal</keyword>
<comment type="caution">
    <text evidence="2">The sequence shown here is derived from an EMBL/GenBank/DDBJ whole genome shotgun (WGS) entry which is preliminary data.</text>
</comment>
<dbReference type="RefSeq" id="WP_186844804.1">
    <property type="nucleotide sequence ID" value="NZ_JACOME010000001.1"/>
</dbReference>
<protein>
    <recommendedName>
        <fullName evidence="4">Lipoprotein</fullName>
    </recommendedName>
</protein>
<gene>
    <name evidence="2" type="ORF">H6H04_04895</name>
</gene>
<evidence type="ECO:0000313" key="2">
    <source>
        <dbReference type="EMBL" id="MBC3845704.1"/>
    </source>
</evidence>
<proteinExistence type="predicted"/>
<keyword evidence="3" id="KW-1185">Reference proteome</keyword>
<evidence type="ECO:0008006" key="4">
    <source>
        <dbReference type="Google" id="ProtNLM"/>
    </source>
</evidence>
<accession>A0ABR6XZ66</accession>